<gene>
    <name evidence="1" type="ORF">MLD38_002545</name>
</gene>
<comment type="caution">
    <text evidence="1">The sequence shown here is derived from an EMBL/GenBank/DDBJ whole genome shotgun (WGS) entry which is preliminary data.</text>
</comment>
<organism evidence="1 2">
    <name type="scientific">Melastoma candidum</name>
    <dbReference type="NCBI Taxonomy" id="119954"/>
    <lineage>
        <taxon>Eukaryota</taxon>
        <taxon>Viridiplantae</taxon>
        <taxon>Streptophyta</taxon>
        <taxon>Embryophyta</taxon>
        <taxon>Tracheophyta</taxon>
        <taxon>Spermatophyta</taxon>
        <taxon>Magnoliopsida</taxon>
        <taxon>eudicotyledons</taxon>
        <taxon>Gunneridae</taxon>
        <taxon>Pentapetalae</taxon>
        <taxon>rosids</taxon>
        <taxon>malvids</taxon>
        <taxon>Myrtales</taxon>
        <taxon>Melastomataceae</taxon>
        <taxon>Melastomatoideae</taxon>
        <taxon>Melastomateae</taxon>
        <taxon>Melastoma</taxon>
    </lineage>
</organism>
<proteinExistence type="predicted"/>
<name>A0ACB9S0A3_9MYRT</name>
<dbReference type="EMBL" id="CM042881">
    <property type="protein sequence ID" value="KAI4384380.1"/>
    <property type="molecule type" value="Genomic_DNA"/>
</dbReference>
<protein>
    <submittedName>
        <fullName evidence="1">Uncharacterized protein</fullName>
    </submittedName>
</protein>
<keyword evidence="2" id="KW-1185">Reference proteome</keyword>
<dbReference type="Proteomes" id="UP001057402">
    <property type="component" value="Chromosome 2"/>
</dbReference>
<reference evidence="2" key="1">
    <citation type="journal article" date="2023" name="Front. Plant Sci.">
        <title>Chromosomal-level genome assembly of Melastoma candidum provides insights into trichome evolution.</title>
        <authorList>
            <person name="Zhong Y."/>
            <person name="Wu W."/>
            <person name="Sun C."/>
            <person name="Zou P."/>
            <person name="Liu Y."/>
            <person name="Dai S."/>
            <person name="Zhou R."/>
        </authorList>
    </citation>
    <scope>NUCLEOTIDE SEQUENCE [LARGE SCALE GENOMIC DNA]</scope>
</reference>
<evidence type="ECO:0000313" key="1">
    <source>
        <dbReference type="EMBL" id="KAI4384380.1"/>
    </source>
</evidence>
<evidence type="ECO:0000313" key="2">
    <source>
        <dbReference type="Proteomes" id="UP001057402"/>
    </source>
</evidence>
<accession>A0ACB9S0A3</accession>
<sequence>MPDLGDFYGKIGFMSLCALMGPETLMLSTSALAAGPSADNSSPTALAPGFRFHPTDEELVVYYLKRKVSGKSFRFDAIAVVDIYKTEPWDLAGKSKLKTRDQEWYFFGALDKKYTEEELEKCGAQQDPYVLCRIFHKANLGPPTGNRYAPFVEEEWDCKTDVVPGLVPSSQAENGEELKHQGNDTVQEAPSFAVSVCPRKLPAKTQFLLAVCKSETLSETLEDRAAVCPPCREIPAILRHKRKKDIDLNSIDSNVTESSPKKVNSPSSSTTTAAASPAENSSSRLSALVEYSLLESLENRNRARNAADMTSSLPTKSQEFIDSLQEEIYKASMERETLRLEMLSIRSKAHVLQAQLEHLMNENENLKRKLP</sequence>